<organism evidence="3 4">
    <name type="scientific">Luteibaculum oceani</name>
    <dbReference type="NCBI Taxonomy" id="1294296"/>
    <lineage>
        <taxon>Bacteria</taxon>
        <taxon>Pseudomonadati</taxon>
        <taxon>Bacteroidota</taxon>
        <taxon>Flavobacteriia</taxon>
        <taxon>Flavobacteriales</taxon>
        <taxon>Luteibaculaceae</taxon>
        <taxon>Luteibaculum</taxon>
    </lineage>
</organism>
<keyword evidence="4" id="KW-1185">Reference proteome</keyword>
<dbReference type="SUPFAM" id="SSF56322">
    <property type="entry name" value="ADC synthase"/>
    <property type="match status" value="1"/>
</dbReference>
<evidence type="ECO:0000313" key="4">
    <source>
        <dbReference type="Proteomes" id="UP000321168"/>
    </source>
</evidence>
<dbReference type="InterPro" id="IPR015890">
    <property type="entry name" value="Chorismate_C"/>
</dbReference>
<dbReference type="PRINTS" id="PR00095">
    <property type="entry name" value="ANTSNTHASEI"/>
</dbReference>
<accession>A0A5C6V8P6</accession>
<dbReference type="AlphaFoldDB" id="A0A5C6V8P6"/>
<dbReference type="Pfam" id="PF00425">
    <property type="entry name" value="Chorismate_bind"/>
    <property type="match status" value="1"/>
</dbReference>
<dbReference type="Gene3D" id="3.60.120.10">
    <property type="entry name" value="Anthranilate synthase"/>
    <property type="match status" value="1"/>
</dbReference>
<dbReference type="InterPro" id="IPR005801">
    <property type="entry name" value="ADC_synthase"/>
</dbReference>
<dbReference type="GO" id="GO:0000162">
    <property type="term" value="P:L-tryptophan biosynthetic process"/>
    <property type="evidence" value="ECO:0007669"/>
    <property type="project" value="TreeGrafter"/>
</dbReference>
<dbReference type="PANTHER" id="PTHR11236">
    <property type="entry name" value="AMINOBENZOATE/ANTHRANILATE SYNTHASE"/>
    <property type="match status" value="1"/>
</dbReference>
<dbReference type="OrthoDB" id="9803598at2"/>
<sequence>MMEPFENFDFWAFFNSNGEGAHPVFAGVKSSLEINPTQGVDWIAFQNFLDRNKGEYIFCAFSYELKNDIEELTPASNPHYSFPKLLLIVPEHIGEVQPDTNLIDWEEGTLPSDVLLKKRISDLLKNPLNKKRNVYASFSRNEYVDRAKMLLENIRLGNIYEVNFCQEFICPDVDINSWDLYQSLNEKTQAPYSAFVKYKGNRLLCASPELFLRKEDGILRSSPIKGTVRRSKNAAEDLELSIALAKSEKERAENIMIVDLVRNDFSRIAKKGSVEVEELCAIKSFKTVHHMVSTVKAEIEQETDLAKILKATFPMGSMTGAPKISAMELAQQAEGTPRGIYSGSIGYILPNGDFNFNVVIRSLFYDTERKELNFKTGSALTAKCDPEMEYDECLVKAKALIDSVNGQLVTKSKI</sequence>
<name>A0A5C6V8P6_9FLAO</name>
<evidence type="ECO:0000256" key="1">
    <source>
        <dbReference type="SAM" id="Coils"/>
    </source>
</evidence>
<dbReference type="RefSeq" id="WP_147013807.1">
    <property type="nucleotide sequence ID" value="NZ_VORB01000003.1"/>
</dbReference>
<gene>
    <name evidence="3" type="ORF">FRX97_04450</name>
</gene>
<comment type="caution">
    <text evidence="3">The sequence shown here is derived from an EMBL/GenBank/DDBJ whole genome shotgun (WGS) entry which is preliminary data.</text>
</comment>
<protein>
    <submittedName>
        <fullName evidence="3">Anthranilate synthase component I family protein</fullName>
    </submittedName>
</protein>
<feature type="coiled-coil region" evidence="1">
    <location>
        <begin position="228"/>
        <end position="255"/>
    </location>
</feature>
<keyword evidence="1" id="KW-0175">Coiled coil</keyword>
<dbReference type="InterPro" id="IPR019999">
    <property type="entry name" value="Anth_synth_I-like"/>
</dbReference>
<dbReference type="PANTHER" id="PTHR11236:SF9">
    <property type="entry name" value="ANTHRANILATE SYNTHASE COMPONENT 1"/>
    <property type="match status" value="1"/>
</dbReference>
<evidence type="ECO:0000313" key="3">
    <source>
        <dbReference type="EMBL" id="TXC81773.1"/>
    </source>
</evidence>
<evidence type="ECO:0000259" key="2">
    <source>
        <dbReference type="Pfam" id="PF00425"/>
    </source>
</evidence>
<feature type="domain" description="Chorismate-utilising enzyme C-terminal" evidence="2">
    <location>
        <begin position="140"/>
        <end position="396"/>
    </location>
</feature>
<dbReference type="EMBL" id="VORB01000003">
    <property type="protein sequence ID" value="TXC81773.1"/>
    <property type="molecule type" value="Genomic_DNA"/>
</dbReference>
<dbReference type="Proteomes" id="UP000321168">
    <property type="component" value="Unassembled WGS sequence"/>
</dbReference>
<proteinExistence type="predicted"/>
<reference evidence="3 4" key="1">
    <citation type="submission" date="2019-08" db="EMBL/GenBank/DDBJ databases">
        <title>Genome of Luteibaculum oceani JCM 18817.</title>
        <authorList>
            <person name="Bowman J.P."/>
        </authorList>
    </citation>
    <scope>NUCLEOTIDE SEQUENCE [LARGE SCALE GENOMIC DNA]</scope>
    <source>
        <strain evidence="3 4">JCM 18817</strain>
    </source>
</reference>